<name>A0A3N2QV15_9RHOB</name>
<accession>A0A3N2QV15</accession>
<dbReference type="EMBL" id="RDRB01000008">
    <property type="protein sequence ID" value="ROT99012.1"/>
    <property type="molecule type" value="Genomic_DNA"/>
</dbReference>
<evidence type="ECO:0000313" key="2">
    <source>
        <dbReference type="EMBL" id="ROT99012.1"/>
    </source>
</evidence>
<feature type="chain" id="PRO_5018321816" evidence="1">
    <location>
        <begin position="25"/>
        <end position="190"/>
    </location>
</feature>
<dbReference type="AlphaFoldDB" id="A0A3N2QV15"/>
<keyword evidence="1" id="KW-0732">Signal</keyword>
<proteinExistence type="predicted"/>
<gene>
    <name evidence="2" type="ORF">EAT49_15405</name>
</gene>
<evidence type="ECO:0000313" key="3">
    <source>
        <dbReference type="Proteomes" id="UP000268016"/>
    </source>
</evidence>
<dbReference type="OrthoDB" id="7777054at2"/>
<organism evidence="2 3">
    <name type="scientific">Histidinibacterium lentulum</name>
    <dbReference type="NCBI Taxonomy" id="2480588"/>
    <lineage>
        <taxon>Bacteria</taxon>
        <taxon>Pseudomonadati</taxon>
        <taxon>Pseudomonadota</taxon>
        <taxon>Alphaproteobacteria</taxon>
        <taxon>Rhodobacterales</taxon>
        <taxon>Paracoccaceae</taxon>
        <taxon>Histidinibacterium</taxon>
    </lineage>
</organism>
<protein>
    <submittedName>
        <fullName evidence="2">Uncharacterized protein</fullName>
    </submittedName>
</protein>
<dbReference type="Proteomes" id="UP000268016">
    <property type="component" value="Unassembled WGS sequence"/>
</dbReference>
<evidence type="ECO:0000256" key="1">
    <source>
        <dbReference type="SAM" id="SignalP"/>
    </source>
</evidence>
<comment type="caution">
    <text evidence="2">The sequence shown here is derived from an EMBL/GenBank/DDBJ whole genome shotgun (WGS) entry which is preliminary data.</text>
</comment>
<feature type="signal peptide" evidence="1">
    <location>
        <begin position="1"/>
        <end position="24"/>
    </location>
</feature>
<dbReference type="RefSeq" id="WP_123643193.1">
    <property type="nucleotide sequence ID" value="NZ_ML119088.1"/>
</dbReference>
<reference evidence="2 3" key="1">
    <citation type="submission" date="2018-10" db="EMBL/GenBank/DDBJ databases">
        <title>Histidinibacterium lentulum gen. nov., sp. nov., a marine bacterium from the culture broth of Picochlorum sp. 122.</title>
        <authorList>
            <person name="Wang G."/>
        </authorList>
    </citation>
    <scope>NUCLEOTIDE SEQUENCE [LARGE SCALE GENOMIC DNA]</scope>
    <source>
        <strain evidence="2 3">B17</strain>
    </source>
</reference>
<keyword evidence="3" id="KW-1185">Reference proteome</keyword>
<sequence>MTRPAAAVAACVLALGLAADRAAAQVQPRDYCPEDHSGYADGSDLGIVGPLVEGVYTELARGVRVATGVQETPVEVTYDDMRNRLYIGESGGARVELRMVRDGAKPLRWDYSRGEPLDPSAYVNQTMTPAEFGLLAGCVFDRPPQFEWTMSGGGRSAGGLITFLGDTMAVGVKWNSATAARETTLLRPDG</sequence>